<keyword evidence="5" id="KW-1133">Transmembrane helix</keyword>
<evidence type="ECO:0000256" key="5">
    <source>
        <dbReference type="SAM" id="Phobius"/>
    </source>
</evidence>
<keyword evidence="8" id="KW-1185">Reference proteome</keyword>
<keyword evidence="5" id="KW-0812">Transmembrane</keyword>
<comment type="caution">
    <text evidence="7">The sequence shown here is derived from an EMBL/GenBank/DDBJ whole genome shotgun (WGS) entry which is preliminary data.</text>
</comment>
<dbReference type="InterPro" id="IPR050768">
    <property type="entry name" value="UPF0353/GerABKA_families"/>
</dbReference>
<name>A0A9X3YPU7_9GAMM</name>
<dbReference type="PANTHER" id="PTHR22550:SF14">
    <property type="entry name" value="VWFA DOMAIN-CONTAINING PROTEIN"/>
    <property type="match status" value="1"/>
</dbReference>
<evidence type="ECO:0000256" key="2">
    <source>
        <dbReference type="ARBA" id="ARBA00022803"/>
    </source>
</evidence>
<dbReference type="Gene3D" id="3.40.50.410">
    <property type="entry name" value="von Willebrand factor, type A domain"/>
    <property type="match status" value="1"/>
</dbReference>
<feature type="compositionally biased region" description="Basic and acidic residues" evidence="4">
    <location>
        <begin position="580"/>
        <end position="597"/>
    </location>
</feature>
<dbReference type="Pfam" id="PF13519">
    <property type="entry name" value="VWA_2"/>
    <property type="match status" value="1"/>
</dbReference>
<sequence>MIGEFHFLRPWWWLALIALPALWFALRRGDAQWRTWAKVVDAHLLPHLVTGAETARRAPMVLACLAWIVAVAALAGPAWERLPIPVQRNQAATVIAFELSPTMLAADLKPDRLTRARFKVRDLLARLRDGQVALVGYAGDAFVVAPLTDDAKTVENLLDGLDPTVMPVGGNATAVAIRRGVDLIAQSGQRGGDLILVADSVSADATAAANAAAAQGVRVSVLAVGTAQGAPVSLPQGDFLKDTQGNIVIPKLDAAALAAVAQAGGGRYVDAAGDVAPLADRGVAPASPGGAALADEVASQQWRDRGPWLALALIPLALAGFRRGWLMLAVFAVGAGATAPARAFDFADLWASRDRQAWNALEGGDAKRAQELAQDADLRGAAAFRAGDYAAATREYAASEDAESAYNRGNALAQQQQWQEAIKAWDEAIAQNPGHADAQANKQAVEAWLKKQQQNQQKPDDKNGKSAQGGQGQSGGGEEDQQQQGDKRQGEQNSSPQEQKESADGKPSGSDDSKEGAQNSRGGTDPERSADGKDGERSGEAGAEKDAQKQQEQRETFRKAMDKAVEQAGKEPEQGQAAKARVESDTQREQRQAVEQWLERVPDDPGGLLRRKFQLEYERRQRDAGKGER</sequence>
<feature type="region of interest" description="Disordered" evidence="4">
    <location>
        <begin position="449"/>
        <end position="597"/>
    </location>
</feature>
<proteinExistence type="predicted"/>
<feature type="compositionally biased region" description="Gly residues" evidence="4">
    <location>
        <begin position="467"/>
        <end position="476"/>
    </location>
</feature>
<feature type="transmembrane region" description="Helical" evidence="5">
    <location>
        <begin position="60"/>
        <end position="79"/>
    </location>
</feature>
<dbReference type="InterPro" id="IPR019734">
    <property type="entry name" value="TPR_rpt"/>
</dbReference>
<dbReference type="RefSeq" id="WP_263541023.1">
    <property type="nucleotide sequence ID" value="NZ_JAOVZO020000019.1"/>
</dbReference>
<feature type="transmembrane region" description="Helical" evidence="5">
    <location>
        <begin position="6"/>
        <end position="26"/>
    </location>
</feature>
<dbReference type="PROSITE" id="PS50005">
    <property type="entry name" value="TPR"/>
    <property type="match status" value="1"/>
</dbReference>
<dbReference type="SUPFAM" id="SSF48452">
    <property type="entry name" value="TPR-like"/>
    <property type="match status" value="1"/>
</dbReference>
<dbReference type="InterPro" id="IPR013105">
    <property type="entry name" value="TPR_2"/>
</dbReference>
<evidence type="ECO:0000313" key="8">
    <source>
        <dbReference type="Proteomes" id="UP001139971"/>
    </source>
</evidence>
<dbReference type="PROSITE" id="PS50234">
    <property type="entry name" value="VWFA"/>
    <property type="match status" value="1"/>
</dbReference>
<dbReference type="SUPFAM" id="SSF53300">
    <property type="entry name" value="vWA-like"/>
    <property type="match status" value="1"/>
</dbReference>
<feature type="compositionally biased region" description="Basic and acidic residues" evidence="4">
    <location>
        <begin position="524"/>
        <end position="573"/>
    </location>
</feature>
<gene>
    <name evidence="7" type="ORF">OD750_019485</name>
</gene>
<accession>A0A9X3YPU7</accession>
<feature type="compositionally biased region" description="Basic and acidic residues" evidence="4">
    <location>
        <begin position="498"/>
        <end position="515"/>
    </location>
</feature>
<dbReference type="AlphaFoldDB" id="A0A9X3YPU7"/>
<evidence type="ECO:0000313" key="7">
    <source>
        <dbReference type="EMBL" id="MDC8014733.1"/>
    </source>
</evidence>
<organism evidence="7 8">
    <name type="scientific">Tahibacter soli</name>
    <dbReference type="NCBI Taxonomy" id="2983605"/>
    <lineage>
        <taxon>Bacteria</taxon>
        <taxon>Pseudomonadati</taxon>
        <taxon>Pseudomonadota</taxon>
        <taxon>Gammaproteobacteria</taxon>
        <taxon>Lysobacterales</taxon>
        <taxon>Rhodanobacteraceae</taxon>
        <taxon>Tahibacter</taxon>
    </lineage>
</organism>
<evidence type="ECO:0000256" key="4">
    <source>
        <dbReference type="SAM" id="MobiDB-lite"/>
    </source>
</evidence>
<keyword evidence="5" id="KW-0472">Membrane</keyword>
<dbReference type="Proteomes" id="UP001139971">
    <property type="component" value="Unassembled WGS sequence"/>
</dbReference>
<evidence type="ECO:0000256" key="1">
    <source>
        <dbReference type="ARBA" id="ARBA00022737"/>
    </source>
</evidence>
<dbReference type="SMART" id="SM00028">
    <property type="entry name" value="TPR"/>
    <property type="match status" value="1"/>
</dbReference>
<feature type="domain" description="VWFA" evidence="6">
    <location>
        <begin position="92"/>
        <end position="297"/>
    </location>
</feature>
<evidence type="ECO:0000256" key="3">
    <source>
        <dbReference type="PROSITE-ProRule" id="PRU00339"/>
    </source>
</evidence>
<reference evidence="7" key="1">
    <citation type="submission" date="2023-02" db="EMBL/GenBank/DDBJ databases">
        <title>Tahibacter soli sp. nov. isolated from soil.</title>
        <authorList>
            <person name="Baek J.H."/>
            <person name="Lee J.K."/>
            <person name="Choi D.G."/>
            <person name="Jeon C.O."/>
        </authorList>
    </citation>
    <scope>NUCLEOTIDE SEQUENCE</scope>
    <source>
        <strain evidence="7">BL</strain>
    </source>
</reference>
<dbReference type="Gene3D" id="1.25.40.10">
    <property type="entry name" value="Tetratricopeptide repeat domain"/>
    <property type="match status" value="1"/>
</dbReference>
<evidence type="ECO:0000259" key="6">
    <source>
        <dbReference type="PROSITE" id="PS50234"/>
    </source>
</evidence>
<keyword evidence="1" id="KW-0677">Repeat</keyword>
<dbReference type="InterPro" id="IPR002035">
    <property type="entry name" value="VWF_A"/>
</dbReference>
<dbReference type="PANTHER" id="PTHR22550">
    <property type="entry name" value="SPORE GERMINATION PROTEIN"/>
    <property type="match status" value="1"/>
</dbReference>
<protein>
    <submittedName>
        <fullName evidence="7">VWA domain-containing protein</fullName>
    </submittedName>
</protein>
<keyword evidence="2 3" id="KW-0802">TPR repeat</keyword>
<dbReference type="SMART" id="SM00327">
    <property type="entry name" value="VWA"/>
    <property type="match status" value="1"/>
</dbReference>
<dbReference type="InterPro" id="IPR011990">
    <property type="entry name" value="TPR-like_helical_dom_sf"/>
</dbReference>
<dbReference type="Pfam" id="PF07719">
    <property type="entry name" value="TPR_2"/>
    <property type="match status" value="1"/>
</dbReference>
<dbReference type="EMBL" id="JAOVZO020000019">
    <property type="protein sequence ID" value="MDC8014733.1"/>
    <property type="molecule type" value="Genomic_DNA"/>
</dbReference>
<dbReference type="InterPro" id="IPR036465">
    <property type="entry name" value="vWFA_dom_sf"/>
</dbReference>
<feature type="repeat" description="TPR" evidence="3">
    <location>
        <begin position="402"/>
        <end position="435"/>
    </location>
</feature>